<dbReference type="Pfam" id="PF02995">
    <property type="entry name" value="DUF229"/>
    <property type="match status" value="1"/>
</dbReference>
<feature type="non-terminal residue" evidence="1">
    <location>
        <position position="1"/>
    </location>
</feature>
<dbReference type="AlphaFoldDB" id="A0A482VE48"/>
<dbReference type="PANTHER" id="PTHR10974:SF9">
    <property type="entry name" value="DUF229 DOMAIN CONTAINING PROTEIN-RELATED"/>
    <property type="match status" value="1"/>
</dbReference>
<evidence type="ECO:0000313" key="2">
    <source>
        <dbReference type="Proteomes" id="UP000292052"/>
    </source>
</evidence>
<dbReference type="Gene3D" id="3.40.720.10">
    <property type="entry name" value="Alkaline Phosphatase, subunit A"/>
    <property type="match status" value="1"/>
</dbReference>
<reference evidence="1 2" key="1">
    <citation type="submission" date="2017-03" db="EMBL/GenBank/DDBJ databases">
        <title>Genome of the blue death feigning beetle - Asbolus verrucosus.</title>
        <authorList>
            <person name="Rider S.D."/>
        </authorList>
    </citation>
    <scope>NUCLEOTIDE SEQUENCE [LARGE SCALE GENOMIC DNA]</scope>
    <source>
        <strain evidence="1">Butters</strain>
        <tissue evidence="1">Head and leg muscle</tissue>
    </source>
</reference>
<dbReference type="CDD" id="cd16021">
    <property type="entry name" value="ALP_like"/>
    <property type="match status" value="1"/>
</dbReference>
<gene>
    <name evidence="1" type="ORF">BDFB_010973</name>
</gene>
<dbReference type="STRING" id="1661398.A0A482VE48"/>
<sequence length="584" mass="67612">TKYLVATSKCKIPDLEPFDPQVKKFYHPEKYTPCRKLELLTYVTKTDNIATLHIDTEIVPSYTKNNVICCYSNITRQENKNNPDDGLTISACIPFKDNVTLHEDFITVKCKNSKTKKKIYENTHAAITINSNVKRKLETLNNNTNPFSVLFVGIDSISRLNFIRSLPTTYQFLEDNEWISLKGYNKIGDNTFPNVMAILSGFNESYAYATCDPKKLNKLDYCPLIWYDFRKFNYVTGYAEDEAWINTFNYRKKGFTHPPTDYYFRPYIMGSERLKMVRKDEMNYCTGPETAGERILNIAKDFAITFKDYSSFAFFWMNTFSHNELNSPSGMDKKVKGFLEDIANSGVLENSIVIFLSDHGMRFGEIRYTPIGWLEERLPFIYISVPERFQKQFPNEYRNLENNRHQLTNPYDLYMTLQHILILSGFNYTMKPSTACPGCKSLFMNTKSDRSCEDAAIEQHWCTCAGYNPISQNNQTVKDASNYIVGQIHAIIHAKRSDSKCAKYYVNRIIAASISETFTYKNDIYLLLVIETKPKAVFEATISYTNDASEDTFQLKGGISRLDRYSSHSRCTDDAYLKKYCYCR</sequence>
<name>A0A482VE48_ASBVE</name>
<dbReference type="OrthoDB" id="413313at2759"/>
<protein>
    <recommendedName>
        <fullName evidence="3">DUF229 domain containing protein</fullName>
    </recommendedName>
</protein>
<dbReference type="InterPro" id="IPR004245">
    <property type="entry name" value="DUF229"/>
</dbReference>
<organism evidence="1 2">
    <name type="scientific">Asbolus verrucosus</name>
    <name type="common">Desert ironclad beetle</name>
    <dbReference type="NCBI Taxonomy" id="1661398"/>
    <lineage>
        <taxon>Eukaryota</taxon>
        <taxon>Metazoa</taxon>
        <taxon>Ecdysozoa</taxon>
        <taxon>Arthropoda</taxon>
        <taxon>Hexapoda</taxon>
        <taxon>Insecta</taxon>
        <taxon>Pterygota</taxon>
        <taxon>Neoptera</taxon>
        <taxon>Endopterygota</taxon>
        <taxon>Coleoptera</taxon>
        <taxon>Polyphaga</taxon>
        <taxon>Cucujiformia</taxon>
        <taxon>Tenebrionidae</taxon>
        <taxon>Pimeliinae</taxon>
        <taxon>Asbolus</taxon>
    </lineage>
</organism>
<dbReference type="EMBL" id="QDEB01108941">
    <property type="protein sequence ID" value="RZB73460.1"/>
    <property type="molecule type" value="Genomic_DNA"/>
</dbReference>
<comment type="caution">
    <text evidence="1">The sequence shown here is derived from an EMBL/GenBank/DDBJ whole genome shotgun (WGS) entry which is preliminary data.</text>
</comment>
<dbReference type="InterPro" id="IPR017850">
    <property type="entry name" value="Alkaline_phosphatase_core_sf"/>
</dbReference>
<proteinExistence type="predicted"/>
<dbReference type="FunFam" id="3.40.720.10:FF:000017">
    <property type="entry name" value="Predicted protein"/>
    <property type="match status" value="1"/>
</dbReference>
<keyword evidence="2" id="KW-1185">Reference proteome</keyword>
<dbReference type="PANTHER" id="PTHR10974">
    <property type="entry name" value="FI08016P-RELATED"/>
    <property type="match status" value="1"/>
</dbReference>
<evidence type="ECO:0008006" key="3">
    <source>
        <dbReference type="Google" id="ProtNLM"/>
    </source>
</evidence>
<evidence type="ECO:0000313" key="1">
    <source>
        <dbReference type="EMBL" id="RZB73460.1"/>
    </source>
</evidence>
<dbReference type="SUPFAM" id="SSF53649">
    <property type="entry name" value="Alkaline phosphatase-like"/>
    <property type="match status" value="1"/>
</dbReference>
<accession>A0A482VE48</accession>
<feature type="non-terminal residue" evidence="1">
    <location>
        <position position="584"/>
    </location>
</feature>
<dbReference type="Proteomes" id="UP000292052">
    <property type="component" value="Unassembled WGS sequence"/>
</dbReference>
<dbReference type="GO" id="GO:0005615">
    <property type="term" value="C:extracellular space"/>
    <property type="evidence" value="ECO:0007669"/>
    <property type="project" value="TreeGrafter"/>
</dbReference>